<protein>
    <submittedName>
        <fullName evidence="2">Uncharacterized protein</fullName>
    </submittedName>
</protein>
<evidence type="ECO:0000313" key="3">
    <source>
        <dbReference type="Proteomes" id="UP000012081"/>
    </source>
</evidence>
<keyword evidence="1" id="KW-0472">Membrane</keyword>
<organism evidence="2 3">
    <name type="scientific">Brevibacillus borstelensis AK1</name>
    <dbReference type="NCBI Taxonomy" id="1300222"/>
    <lineage>
        <taxon>Bacteria</taxon>
        <taxon>Bacillati</taxon>
        <taxon>Bacillota</taxon>
        <taxon>Bacilli</taxon>
        <taxon>Bacillales</taxon>
        <taxon>Paenibacillaceae</taxon>
        <taxon>Brevibacillus</taxon>
    </lineage>
</organism>
<comment type="caution">
    <text evidence="2">The sequence shown here is derived from an EMBL/GenBank/DDBJ whole genome shotgun (WGS) entry which is preliminary data.</text>
</comment>
<accession>M8D3A0</accession>
<dbReference type="AlphaFoldDB" id="M8D3A0"/>
<keyword evidence="1" id="KW-0812">Transmembrane</keyword>
<keyword evidence="1" id="KW-1133">Transmembrane helix</keyword>
<dbReference type="STRING" id="1300222.I532_20441"/>
<evidence type="ECO:0000256" key="1">
    <source>
        <dbReference type="SAM" id="Phobius"/>
    </source>
</evidence>
<dbReference type="PATRIC" id="fig|1300222.3.peg.4299"/>
<dbReference type="EMBL" id="APBN01000012">
    <property type="protein sequence ID" value="EMT50719.1"/>
    <property type="molecule type" value="Genomic_DNA"/>
</dbReference>
<dbReference type="Proteomes" id="UP000012081">
    <property type="component" value="Unassembled WGS sequence"/>
</dbReference>
<name>M8D3A0_9BACL</name>
<sequence>MRVLNKKMWVLTGILLAAVFFGFEAFAMVVSMKTYNIGYILGGASFFGAILMGARNE</sequence>
<evidence type="ECO:0000313" key="2">
    <source>
        <dbReference type="EMBL" id="EMT50719.1"/>
    </source>
</evidence>
<proteinExistence type="predicted"/>
<keyword evidence="3" id="KW-1185">Reference proteome</keyword>
<gene>
    <name evidence="2" type="ORF">I532_20441</name>
</gene>
<reference evidence="2 3" key="1">
    <citation type="submission" date="2013-03" db="EMBL/GenBank/DDBJ databases">
        <title>Assembly of a new bacterial strain Brevibacillus borstelensis AK1.</title>
        <authorList>
            <person name="Rajan I."/>
            <person name="PoliReddy D."/>
            <person name="Sugumar T."/>
            <person name="Rathinam K."/>
            <person name="Alqarawi S."/>
            <person name="Khalil A.B."/>
            <person name="Sivakumar N."/>
        </authorList>
    </citation>
    <scope>NUCLEOTIDE SEQUENCE [LARGE SCALE GENOMIC DNA]</scope>
    <source>
        <strain evidence="2 3">AK1</strain>
    </source>
</reference>
<feature type="transmembrane region" description="Helical" evidence="1">
    <location>
        <begin position="37"/>
        <end position="54"/>
    </location>
</feature>